<dbReference type="InterPro" id="IPR016186">
    <property type="entry name" value="C-type_lectin-like/link_sf"/>
</dbReference>
<dbReference type="Proteomes" id="UP000235965">
    <property type="component" value="Unassembled WGS sequence"/>
</dbReference>
<dbReference type="PROSITE" id="PS50041">
    <property type="entry name" value="C_TYPE_LECTIN_2"/>
    <property type="match status" value="1"/>
</dbReference>
<dbReference type="FunCoup" id="A0A2J7QT22">
    <property type="interactions" value="4"/>
</dbReference>
<dbReference type="EMBL" id="NEVH01011202">
    <property type="protein sequence ID" value="PNF31739.1"/>
    <property type="molecule type" value="Genomic_DNA"/>
</dbReference>
<dbReference type="AlphaFoldDB" id="A0A2J7QT22"/>
<dbReference type="STRING" id="105785.A0A2J7QT22"/>
<proteinExistence type="predicted"/>
<dbReference type="SMART" id="SM00034">
    <property type="entry name" value="CLECT"/>
    <property type="match status" value="1"/>
</dbReference>
<dbReference type="Pfam" id="PF00059">
    <property type="entry name" value="Lectin_C"/>
    <property type="match status" value="1"/>
</dbReference>
<dbReference type="InterPro" id="IPR050111">
    <property type="entry name" value="C-type_lectin/snaclec_domain"/>
</dbReference>
<organism evidence="2 3">
    <name type="scientific">Cryptotermes secundus</name>
    <dbReference type="NCBI Taxonomy" id="105785"/>
    <lineage>
        <taxon>Eukaryota</taxon>
        <taxon>Metazoa</taxon>
        <taxon>Ecdysozoa</taxon>
        <taxon>Arthropoda</taxon>
        <taxon>Hexapoda</taxon>
        <taxon>Insecta</taxon>
        <taxon>Pterygota</taxon>
        <taxon>Neoptera</taxon>
        <taxon>Polyneoptera</taxon>
        <taxon>Dictyoptera</taxon>
        <taxon>Blattodea</taxon>
        <taxon>Blattoidea</taxon>
        <taxon>Termitoidae</taxon>
        <taxon>Kalotermitidae</taxon>
        <taxon>Cryptotermitinae</taxon>
        <taxon>Cryptotermes</taxon>
    </lineage>
</organism>
<dbReference type="InterPro" id="IPR001304">
    <property type="entry name" value="C-type_lectin-like"/>
</dbReference>
<sequence length="301" mass="33305">MGCSEIFILLIDFVGEDKGTSSLADNAALLNRETQFDKTNYERIIKEKQAIISEIRDLRLYTRCSMVPGVLLAFAILLSVCASEGGKCIETRSSSMKFSILSHRNKTGHWIAQVGLQHGGNEADKGPSWEVDLEHTVTSCDSHDSIDIKATLTAPPDLPTPGYELFPLMGYYKFHPIGLTWRDALRVCAQEGAHLAVINSQEEANLIKSLYDLHPKVQNSADNNNAFLGYHDFYIEGQFETIFGQSLNTTGYKNFTPGQPNNAPVGTDPEQDCGGVTRAGLLNDLPCNSRYAFFCEMELPK</sequence>
<dbReference type="Gene3D" id="3.10.100.10">
    <property type="entry name" value="Mannose-Binding Protein A, subunit A"/>
    <property type="match status" value="1"/>
</dbReference>
<name>A0A2J7QT22_9NEOP</name>
<dbReference type="SUPFAM" id="SSF56436">
    <property type="entry name" value="C-type lectin-like"/>
    <property type="match status" value="1"/>
</dbReference>
<feature type="domain" description="C-type lectin" evidence="1">
    <location>
        <begin position="172"/>
        <end position="296"/>
    </location>
</feature>
<dbReference type="OrthoDB" id="7357196at2759"/>
<dbReference type="PANTHER" id="PTHR22803">
    <property type="entry name" value="MANNOSE, PHOSPHOLIPASE, LECTIN RECEPTOR RELATED"/>
    <property type="match status" value="1"/>
</dbReference>
<gene>
    <name evidence="2" type="primary">LPSBP_6</name>
    <name evidence="2" type="ORF">B7P43_G12194</name>
</gene>
<evidence type="ECO:0000259" key="1">
    <source>
        <dbReference type="PROSITE" id="PS50041"/>
    </source>
</evidence>
<evidence type="ECO:0000313" key="2">
    <source>
        <dbReference type="EMBL" id="PNF31739.1"/>
    </source>
</evidence>
<dbReference type="InterPro" id="IPR016187">
    <property type="entry name" value="CTDL_fold"/>
</dbReference>
<protein>
    <submittedName>
        <fullName evidence="2">Hemolymph lipopolysaccharide-binding protein</fullName>
    </submittedName>
</protein>
<dbReference type="InParanoid" id="A0A2J7QT22"/>
<dbReference type="CDD" id="cd00037">
    <property type="entry name" value="CLECT"/>
    <property type="match status" value="1"/>
</dbReference>
<keyword evidence="3" id="KW-1185">Reference proteome</keyword>
<comment type="caution">
    <text evidence="2">The sequence shown here is derived from an EMBL/GenBank/DDBJ whole genome shotgun (WGS) entry which is preliminary data.</text>
</comment>
<accession>A0A2J7QT22</accession>
<reference evidence="2 3" key="1">
    <citation type="submission" date="2017-12" db="EMBL/GenBank/DDBJ databases">
        <title>Hemimetabolous genomes reveal molecular basis of termite eusociality.</title>
        <authorList>
            <person name="Harrison M.C."/>
            <person name="Jongepier E."/>
            <person name="Robertson H.M."/>
            <person name="Arning N."/>
            <person name="Bitard-Feildel T."/>
            <person name="Chao H."/>
            <person name="Childers C.P."/>
            <person name="Dinh H."/>
            <person name="Doddapaneni H."/>
            <person name="Dugan S."/>
            <person name="Gowin J."/>
            <person name="Greiner C."/>
            <person name="Han Y."/>
            <person name="Hu H."/>
            <person name="Hughes D.S.T."/>
            <person name="Huylmans A.-K."/>
            <person name="Kemena C."/>
            <person name="Kremer L.P.M."/>
            <person name="Lee S.L."/>
            <person name="Lopez-Ezquerra A."/>
            <person name="Mallet L."/>
            <person name="Monroy-Kuhn J.M."/>
            <person name="Moser A."/>
            <person name="Murali S.C."/>
            <person name="Muzny D.M."/>
            <person name="Otani S."/>
            <person name="Piulachs M.-D."/>
            <person name="Poelchau M."/>
            <person name="Qu J."/>
            <person name="Schaub F."/>
            <person name="Wada-Katsumata A."/>
            <person name="Worley K.C."/>
            <person name="Xie Q."/>
            <person name="Ylla G."/>
            <person name="Poulsen M."/>
            <person name="Gibbs R.A."/>
            <person name="Schal C."/>
            <person name="Richards S."/>
            <person name="Belles X."/>
            <person name="Korb J."/>
            <person name="Bornberg-Bauer E."/>
        </authorList>
    </citation>
    <scope>NUCLEOTIDE SEQUENCE [LARGE SCALE GENOMIC DNA]</scope>
    <source>
        <tissue evidence="2">Whole body</tissue>
    </source>
</reference>
<evidence type="ECO:0000313" key="3">
    <source>
        <dbReference type="Proteomes" id="UP000235965"/>
    </source>
</evidence>